<gene>
    <name evidence="1" type="ORF">CYMTET_37799</name>
</gene>
<evidence type="ECO:0000313" key="2">
    <source>
        <dbReference type="Proteomes" id="UP001190700"/>
    </source>
</evidence>
<accession>A0AAE0CD58</accession>
<sequence length="97" mass="10455">MDAAVSSVKDRMAAINQTLFDIPEVNVSSDVQTTSFFVKRKYVKKNDTKVLIGFQAEAVMIIGIQDPGTLPGIMQQVMNAGGKSVVADLQILGVKVK</sequence>
<reference evidence="1 2" key="1">
    <citation type="journal article" date="2015" name="Genome Biol. Evol.">
        <title>Comparative Genomics of a Bacterivorous Green Alga Reveals Evolutionary Causalities and Consequences of Phago-Mixotrophic Mode of Nutrition.</title>
        <authorList>
            <person name="Burns J.A."/>
            <person name="Paasch A."/>
            <person name="Narechania A."/>
            <person name="Kim E."/>
        </authorList>
    </citation>
    <scope>NUCLEOTIDE SEQUENCE [LARGE SCALE GENOMIC DNA]</scope>
    <source>
        <strain evidence="1 2">PLY_AMNH</strain>
    </source>
</reference>
<comment type="caution">
    <text evidence="1">The sequence shown here is derived from an EMBL/GenBank/DDBJ whole genome shotgun (WGS) entry which is preliminary data.</text>
</comment>
<keyword evidence="2" id="KW-1185">Reference proteome</keyword>
<evidence type="ECO:0000313" key="1">
    <source>
        <dbReference type="EMBL" id="KAK3252917.1"/>
    </source>
</evidence>
<dbReference type="AlphaFoldDB" id="A0AAE0CD58"/>
<dbReference type="Gene3D" id="3.30.70.2970">
    <property type="entry name" value="Protein of unknown function (DUF541), domain 2"/>
    <property type="match status" value="1"/>
</dbReference>
<protein>
    <submittedName>
        <fullName evidence="1">Uncharacterized protein</fullName>
    </submittedName>
</protein>
<dbReference type="Proteomes" id="UP001190700">
    <property type="component" value="Unassembled WGS sequence"/>
</dbReference>
<name>A0AAE0CD58_9CHLO</name>
<organism evidence="1 2">
    <name type="scientific">Cymbomonas tetramitiformis</name>
    <dbReference type="NCBI Taxonomy" id="36881"/>
    <lineage>
        <taxon>Eukaryota</taxon>
        <taxon>Viridiplantae</taxon>
        <taxon>Chlorophyta</taxon>
        <taxon>Pyramimonadophyceae</taxon>
        <taxon>Pyramimonadales</taxon>
        <taxon>Pyramimonadaceae</taxon>
        <taxon>Cymbomonas</taxon>
    </lineage>
</organism>
<proteinExistence type="predicted"/>
<dbReference type="EMBL" id="LGRX02025097">
    <property type="protein sequence ID" value="KAK3252917.1"/>
    <property type="molecule type" value="Genomic_DNA"/>
</dbReference>